<reference evidence="1 2" key="1">
    <citation type="submission" date="2024-02" db="EMBL/GenBank/DDBJ databases">
        <title>Chromosome-scale genome assembly of the rough periwinkle Littorina saxatilis.</title>
        <authorList>
            <person name="De Jode A."/>
            <person name="Faria R."/>
            <person name="Formenti G."/>
            <person name="Sims Y."/>
            <person name="Smith T.P."/>
            <person name="Tracey A."/>
            <person name="Wood J.M.D."/>
            <person name="Zagrodzka Z.B."/>
            <person name="Johannesson K."/>
            <person name="Butlin R.K."/>
            <person name="Leder E.H."/>
        </authorList>
    </citation>
    <scope>NUCLEOTIDE SEQUENCE [LARGE SCALE GENOMIC DNA]</scope>
    <source>
        <strain evidence="1">Snail1</strain>
        <tissue evidence="1">Muscle</tissue>
    </source>
</reference>
<evidence type="ECO:0000313" key="1">
    <source>
        <dbReference type="EMBL" id="KAK7101550.1"/>
    </source>
</evidence>
<dbReference type="Gene3D" id="2.60.120.260">
    <property type="entry name" value="Galactose-binding domain-like"/>
    <property type="match status" value="1"/>
</dbReference>
<dbReference type="AlphaFoldDB" id="A0AAN9B8Z7"/>
<dbReference type="Pfam" id="PF22633">
    <property type="entry name" value="F5_F8_type_C_2"/>
    <property type="match status" value="1"/>
</dbReference>
<sequence length="115" mass="12418">MFVPAQGQPCSCTGGCDSSNIVFPGSDGRIVDVAYGKTANMSSTYNGGDGMSGPGCMAVNGKINTAFRTLNRSNPNCVHTDLRDFDAWWEVDLGRNHTVTNITIYRRGKSIHDLQ</sequence>
<proteinExistence type="predicted"/>
<evidence type="ECO:0000313" key="2">
    <source>
        <dbReference type="Proteomes" id="UP001374579"/>
    </source>
</evidence>
<gene>
    <name evidence="1" type="ORF">V1264_019916</name>
</gene>
<organism evidence="1 2">
    <name type="scientific">Littorina saxatilis</name>
    <dbReference type="NCBI Taxonomy" id="31220"/>
    <lineage>
        <taxon>Eukaryota</taxon>
        <taxon>Metazoa</taxon>
        <taxon>Spiralia</taxon>
        <taxon>Lophotrochozoa</taxon>
        <taxon>Mollusca</taxon>
        <taxon>Gastropoda</taxon>
        <taxon>Caenogastropoda</taxon>
        <taxon>Littorinimorpha</taxon>
        <taxon>Littorinoidea</taxon>
        <taxon>Littorinidae</taxon>
        <taxon>Littorina</taxon>
    </lineage>
</organism>
<comment type="caution">
    <text evidence="1">The sequence shown here is derived from an EMBL/GenBank/DDBJ whole genome shotgun (WGS) entry which is preliminary data.</text>
</comment>
<dbReference type="SUPFAM" id="SSF49785">
    <property type="entry name" value="Galactose-binding domain-like"/>
    <property type="match status" value="1"/>
</dbReference>
<dbReference type="InterPro" id="IPR008979">
    <property type="entry name" value="Galactose-bd-like_sf"/>
</dbReference>
<keyword evidence="2" id="KW-1185">Reference proteome</keyword>
<name>A0AAN9B8Z7_9CAEN</name>
<evidence type="ECO:0008006" key="3">
    <source>
        <dbReference type="Google" id="ProtNLM"/>
    </source>
</evidence>
<dbReference type="Proteomes" id="UP001374579">
    <property type="component" value="Unassembled WGS sequence"/>
</dbReference>
<accession>A0AAN9B8Z7</accession>
<dbReference type="EMBL" id="JBAMIC010000010">
    <property type="protein sequence ID" value="KAK7101550.1"/>
    <property type="molecule type" value="Genomic_DNA"/>
</dbReference>
<protein>
    <recommendedName>
        <fullName evidence="3">Fucolectin-related molecule</fullName>
    </recommendedName>
</protein>